<sequence length="181" mass="18935">MVKLLNLKRLIGATVATAISASLLAVASPQIASAADDTGNSASTVAIGEPATVTADQLPPRDDPQAVVAYLAELSALRSTGVTGAAANICINSVSLEAVSLGTIVHVYKKSSASEVICNRVAQSVYDNEYKPLVASQYEGNKYRDQLVCHIGFAWGKTPWNLDSWRPDVGYPATVAASCNP</sequence>
<reference evidence="2 3" key="1">
    <citation type="submission" date="2020-09" db="EMBL/GenBank/DDBJ databases">
        <title>Isolation and identification of active actinomycetes.</title>
        <authorList>
            <person name="Li X."/>
        </authorList>
    </citation>
    <scope>NUCLEOTIDE SEQUENCE [LARGE SCALE GENOMIC DNA]</scope>
    <source>
        <strain evidence="2 3">NEAU-LLC</strain>
    </source>
</reference>
<evidence type="ECO:0000313" key="3">
    <source>
        <dbReference type="Proteomes" id="UP000598426"/>
    </source>
</evidence>
<keyword evidence="3" id="KW-1185">Reference proteome</keyword>
<organism evidence="2 3">
    <name type="scientific">Microbacterium helvum</name>
    <dbReference type="NCBI Taxonomy" id="2773713"/>
    <lineage>
        <taxon>Bacteria</taxon>
        <taxon>Bacillati</taxon>
        <taxon>Actinomycetota</taxon>
        <taxon>Actinomycetes</taxon>
        <taxon>Micrococcales</taxon>
        <taxon>Microbacteriaceae</taxon>
        <taxon>Microbacterium</taxon>
    </lineage>
</organism>
<keyword evidence="1" id="KW-0732">Signal</keyword>
<feature type="signal peptide" evidence="1">
    <location>
        <begin position="1"/>
        <end position="34"/>
    </location>
</feature>
<accession>A0ABR8NSD2</accession>
<dbReference type="InterPro" id="IPR019719">
    <property type="entry name" value="DUF2599"/>
</dbReference>
<evidence type="ECO:0000313" key="2">
    <source>
        <dbReference type="EMBL" id="MBD3943530.1"/>
    </source>
</evidence>
<gene>
    <name evidence="2" type="ORF">IF188_17705</name>
</gene>
<feature type="chain" id="PRO_5045086122" evidence="1">
    <location>
        <begin position="35"/>
        <end position="181"/>
    </location>
</feature>
<name>A0ABR8NSD2_9MICO</name>
<dbReference type="EMBL" id="JACXZS010000014">
    <property type="protein sequence ID" value="MBD3943530.1"/>
    <property type="molecule type" value="Genomic_DNA"/>
</dbReference>
<dbReference type="Pfam" id="PF10783">
    <property type="entry name" value="DUF2599"/>
    <property type="match status" value="1"/>
</dbReference>
<dbReference type="Proteomes" id="UP000598426">
    <property type="component" value="Unassembled WGS sequence"/>
</dbReference>
<protein>
    <submittedName>
        <fullName evidence="2">DUF2599 domain-containing protein</fullName>
    </submittedName>
</protein>
<evidence type="ECO:0000256" key="1">
    <source>
        <dbReference type="SAM" id="SignalP"/>
    </source>
</evidence>
<comment type="caution">
    <text evidence="2">The sequence shown here is derived from an EMBL/GenBank/DDBJ whole genome shotgun (WGS) entry which is preliminary data.</text>
</comment>
<proteinExistence type="predicted"/>